<sequence>MTLSPGYESNHSSNLVCNNYLAQEFDVKNLGQKYFLGIEVAHSSKGIFISQQKYITDLLAETGKSKLSMANEEISINCEMYQHLIGRLLYLTHTQLDISYAMSILNQFMHQLKECHLHAAYQVLHYLKGTPRKGVLFKQSEKVEVEMFTDADYAGSTIDQKSIFNHITFVGGNLVTWRSKKQNVVAQSSAGAELRALTQGYVSYFGSRTYLTSYKFLYSIL</sequence>
<dbReference type="EMBL" id="LR746264">
    <property type="protein sequence ID" value="CAA7388698.1"/>
    <property type="molecule type" value="Genomic_DNA"/>
</dbReference>
<proteinExistence type="predicted"/>
<dbReference type="CDD" id="cd09272">
    <property type="entry name" value="RNase_HI_RT_Ty1"/>
    <property type="match status" value="1"/>
</dbReference>
<accession>A0A7I8JXZ8</accession>
<evidence type="ECO:0000313" key="2">
    <source>
        <dbReference type="Proteomes" id="UP000663760"/>
    </source>
</evidence>
<dbReference type="OrthoDB" id="2012657at2759"/>
<dbReference type="Proteomes" id="UP000663760">
    <property type="component" value="Chromosome 1"/>
</dbReference>
<keyword evidence="2" id="KW-1185">Reference proteome</keyword>
<dbReference type="PANTHER" id="PTHR11439:SF470">
    <property type="entry name" value="CYSTEINE-RICH RLK (RECEPTOR-LIKE PROTEIN KINASE) 8"/>
    <property type="match status" value="1"/>
</dbReference>
<gene>
    <name evidence="1" type="ORF">SI8410_01000885</name>
</gene>
<dbReference type="AlphaFoldDB" id="A0A7I8JXZ8"/>
<name>A0A7I8JXZ8_SPIIN</name>
<protein>
    <submittedName>
        <fullName evidence="1">Uncharacterized protein</fullName>
    </submittedName>
</protein>
<dbReference type="PANTHER" id="PTHR11439">
    <property type="entry name" value="GAG-POL-RELATED RETROTRANSPOSON"/>
    <property type="match status" value="1"/>
</dbReference>
<organism evidence="1 2">
    <name type="scientific">Spirodela intermedia</name>
    <name type="common">Intermediate duckweed</name>
    <dbReference type="NCBI Taxonomy" id="51605"/>
    <lineage>
        <taxon>Eukaryota</taxon>
        <taxon>Viridiplantae</taxon>
        <taxon>Streptophyta</taxon>
        <taxon>Embryophyta</taxon>
        <taxon>Tracheophyta</taxon>
        <taxon>Spermatophyta</taxon>
        <taxon>Magnoliopsida</taxon>
        <taxon>Liliopsida</taxon>
        <taxon>Araceae</taxon>
        <taxon>Lemnoideae</taxon>
        <taxon>Spirodela</taxon>
    </lineage>
</organism>
<evidence type="ECO:0000313" key="1">
    <source>
        <dbReference type="EMBL" id="CAA7388698.1"/>
    </source>
</evidence>
<reference evidence="1" key="1">
    <citation type="submission" date="2020-02" db="EMBL/GenBank/DDBJ databases">
        <authorList>
            <person name="Scholz U."/>
            <person name="Mascher M."/>
            <person name="Fiebig A."/>
        </authorList>
    </citation>
    <scope>NUCLEOTIDE SEQUENCE</scope>
</reference>